<dbReference type="AlphaFoldDB" id="A0A1M6U0V8"/>
<organism evidence="7 8">
    <name type="scientific">Paramaledivibacter caminithermalis (strain DSM 15212 / CIP 107654 / DViRD3)</name>
    <name type="common">Clostridium caminithermale</name>
    <dbReference type="NCBI Taxonomy" id="1121301"/>
    <lineage>
        <taxon>Bacteria</taxon>
        <taxon>Bacillati</taxon>
        <taxon>Bacillota</taxon>
        <taxon>Clostridia</taxon>
        <taxon>Peptostreptococcales</taxon>
        <taxon>Caminicellaceae</taxon>
        <taxon>Paramaledivibacter</taxon>
    </lineage>
</organism>
<evidence type="ECO:0000256" key="4">
    <source>
        <dbReference type="SAM" id="SignalP"/>
    </source>
</evidence>
<sequence>MKKTVIVFLMWVFFLTSCSMNSDNQNQTYTGTIEADEVKISCELGGIISEVFIKEGQRIKAGNRVANIDMTDLNIKLRKAENRLEFAKTKLNEILNGARNEEIKSARANVRKTKVQLEGFKKNYEYRLENFNNIKKLYNEGAVSNQQLDDSKSLLDSAETNLKSIEKQYESSLAALELLLNGATEYNIKANQLEVEKAEIEIDNLKNQINKCKIKAPIDGIIQTLNFNKGELIPTGGVISTVIDTDNLWVKIYISEKELFKIKLGEDVYILTDPNDKNTIKGKVVYISSEAEFTPKNVESKENKEEMVFEVKIKILEKDNSLKPGMFVDIKLKEVN</sequence>
<dbReference type="Pfam" id="PF25881">
    <property type="entry name" value="HH_YBHG"/>
    <property type="match status" value="1"/>
</dbReference>
<feature type="coiled-coil region" evidence="3">
    <location>
        <begin position="148"/>
        <end position="215"/>
    </location>
</feature>
<dbReference type="STRING" id="1121301.SAMN02745912_03842"/>
<evidence type="ECO:0000259" key="6">
    <source>
        <dbReference type="Pfam" id="PF25990"/>
    </source>
</evidence>
<dbReference type="RefSeq" id="WP_073153790.1">
    <property type="nucleotide sequence ID" value="NZ_FRAG01000118.1"/>
</dbReference>
<evidence type="ECO:0000256" key="1">
    <source>
        <dbReference type="ARBA" id="ARBA00004196"/>
    </source>
</evidence>
<feature type="signal peptide" evidence="4">
    <location>
        <begin position="1"/>
        <end position="21"/>
    </location>
</feature>
<dbReference type="Pfam" id="PF25990">
    <property type="entry name" value="Beta-barrel_YknX"/>
    <property type="match status" value="1"/>
</dbReference>
<dbReference type="SUPFAM" id="SSF111369">
    <property type="entry name" value="HlyD-like secretion proteins"/>
    <property type="match status" value="2"/>
</dbReference>
<dbReference type="InterPro" id="IPR058636">
    <property type="entry name" value="Beta-barrel_YknX"/>
</dbReference>
<gene>
    <name evidence="7" type="ORF">SAMN02745912_03842</name>
</gene>
<dbReference type="Proteomes" id="UP000184465">
    <property type="component" value="Unassembled WGS sequence"/>
</dbReference>
<dbReference type="GO" id="GO:0030313">
    <property type="term" value="C:cell envelope"/>
    <property type="evidence" value="ECO:0007669"/>
    <property type="project" value="UniProtKB-SubCell"/>
</dbReference>
<reference evidence="7 8" key="1">
    <citation type="submission" date="2016-11" db="EMBL/GenBank/DDBJ databases">
        <authorList>
            <person name="Jaros S."/>
            <person name="Januszkiewicz K."/>
            <person name="Wedrychowicz H."/>
        </authorList>
    </citation>
    <scope>NUCLEOTIDE SEQUENCE [LARGE SCALE GENOMIC DNA]</scope>
    <source>
        <strain evidence="7 8">DSM 15212</strain>
    </source>
</reference>
<feature type="coiled-coil region" evidence="3">
    <location>
        <begin position="63"/>
        <end position="123"/>
    </location>
</feature>
<evidence type="ECO:0000256" key="2">
    <source>
        <dbReference type="ARBA" id="ARBA00023054"/>
    </source>
</evidence>
<name>A0A1M6U0V8_PARC5</name>
<comment type="subcellular location">
    <subcellularLocation>
        <location evidence="1">Cell envelope</location>
    </subcellularLocation>
</comment>
<dbReference type="SUPFAM" id="SSF56954">
    <property type="entry name" value="Outer membrane efflux proteins (OEP)"/>
    <property type="match status" value="1"/>
</dbReference>
<proteinExistence type="predicted"/>
<dbReference type="PROSITE" id="PS51257">
    <property type="entry name" value="PROKAR_LIPOPROTEIN"/>
    <property type="match status" value="1"/>
</dbReference>
<protein>
    <submittedName>
        <fullName evidence="7">HlyD family secretion protein</fullName>
    </submittedName>
</protein>
<dbReference type="Gene3D" id="2.40.30.170">
    <property type="match status" value="1"/>
</dbReference>
<dbReference type="Gene3D" id="1.20.1600.10">
    <property type="entry name" value="Outer membrane efflux proteins (OEP)"/>
    <property type="match status" value="1"/>
</dbReference>
<dbReference type="PANTHER" id="PTHR32347">
    <property type="entry name" value="EFFLUX SYSTEM COMPONENT YKNX-RELATED"/>
    <property type="match status" value="1"/>
</dbReference>
<dbReference type="InterPro" id="IPR059052">
    <property type="entry name" value="HH_YbhG-like"/>
</dbReference>
<dbReference type="InterPro" id="IPR050465">
    <property type="entry name" value="UPF0194_transport"/>
</dbReference>
<dbReference type="EMBL" id="FRAG01000118">
    <property type="protein sequence ID" value="SHK62708.1"/>
    <property type="molecule type" value="Genomic_DNA"/>
</dbReference>
<evidence type="ECO:0000259" key="5">
    <source>
        <dbReference type="Pfam" id="PF25881"/>
    </source>
</evidence>
<accession>A0A1M6U0V8</accession>
<keyword evidence="2 3" id="KW-0175">Coiled coil</keyword>
<feature type="domain" description="YknX-like beta-barrel" evidence="6">
    <location>
        <begin position="250"/>
        <end position="329"/>
    </location>
</feature>
<feature type="domain" description="YbhG-like alpha-helical hairpin" evidence="5">
    <location>
        <begin position="69"/>
        <end position="209"/>
    </location>
</feature>
<dbReference type="Gene3D" id="2.40.50.100">
    <property type="match status" value="1"/>
</dbReference>
<dbReference type="PANTHER" id="PTHR32347:SF23">
    <property type="entry name" value="BLL5650 PROTEIN"/>
    <property type="match status" value="1"/>
</dbReference>
<keyword evidence="8" id="KW-1185">Reference proteome</keyword>
<evidence type="ECO:0000313" key="8">
    <source>
        <dbReference type="Proteomes" id="UP000184465"/>
    </source>
</evidence>
<feature type="chain" id="PRO_5038728078" evidence="4">
    <location>
        <begin position="22"/>
        <end position="336"/>
    </location>
</feature>
<evidence type="ECO:0000256" key="3">
    <source>
        <dbReference type="SAM" id="Coils"/>
    </source>
</evidence>
<keyword evidence="4" id="KW-0732">Signal</keyword>
<evidence type="ECO:0000313" key="7">
    <source>
        <dbReference type="EMBL" id="SHK62708.1"/>
    </source>
</evidence>